<comment type="pathway">
    <text evidence="5">Cofactor biosynthesis; adenosylcobalamin biosynthesis; adenosylcobalamin from cob(II)yrinate a,c-diamide: step 6/7.</text>
</comment>
<reference evidence="19" key="1">
    <citation type="submission" date="2021-01" db="EMBL/GenBank/DDBJ databases">
        <authorList>
            <person name="Corre E."/>
            <person name="Pelletier E."/>
            <person name="Niang G."/>
            <person name="Scheremetjew M."/>
            <person name="Finn R."/>
            <person name="Kale V."/>
            <person name="Holt S."/>
            <person name="Cochrane G."/>
            <person name="Meng A."/>
            <person name="Brown T."/>
            <person name="Cohen L."/>
        </authorList>
    </citation>
    <scope>NUCLEOTIDE SEQUENCE</scope>
    <source>
        <strain evidence="19">Pop2</strain>
    </source>
</reference>
<sequence length="340" mass="38791">MPSTIYLITGGCRSGKSSYAQKLSETLCTNPIYLATSEYKGSYQNDDMIDRIQRHQNDRGEKWTTIEAPLYPSEHLKIMEGRVVLVDCLTLWLTNYMMEYKAFSLNNDDDDDDEKEAMMTSSSKERMAAADNASKAIKTEFEKLTNQWNTTYIFVTNELGSGTHASDAFTRTFVDHQGWFNQFVARKANQVVHMVSGCATIIKKAPTTNVRDESVMKEEEKDEARMLDKFLSSRSIHMDSKGYFLVKLKEKRIFASFHSCMKNANGELCDLQGNKLSCHGKGPEAMKTWSARTAKELTKFIFEDWNDIKDVVSVSHAAYIGREAQRAEFCLYSNIAYQQD</sequence>
<evidence type="ECO:0000256" key="16">
    <source>
        <dbReference type="ARBA" id="ARBA00029570"/>
    </source>
</evidence>
<organism evidence="19">
    <name type="scientific">Ditylum brightwellii</name>
    <dbReference type="NCBI Taxonomy" id="49249"/>
    <lineage>
        <taxon>Eukaryota</taxon>
        <taxon>Sar</taxon>
        <taxon>Stramenopiles</taxon>
        <taxon>Ochrophyta</taxon>
        <taxon>Bacillariophyta</taxon>
        <taxon>Mediophyceae</taxon>
        <taxon>Lithodesmiophycidae</taxon>
        <taxon>Lithodesmiales</taxon>
        <taxon>Lithodesmiaceae</taxon>
        <taxon>Ditylum</taxon>
    </lineage>
</organism>
<dbReference type="PANTHER" id="PTHR34848:SF1">
    <property type="entry name" value="BIFUNCTIONAL ADENOSYLCOBALAMIN BIOSYNTHESIS PROTEIN COBU"/>
    <property type="match status" value="1"/>
</dbReference>
<keyword evidence="15" id="KW-0342">GTP-binding</keyword>
<evidence type="ECO:0000256" key="6">
    <source>
        <dbReference type="ARBA" id="ARBA00005159"/>
    </source>
</evidence>
<protein>
    <recommendedName>
        <fullName evidence="16">Adenosylcobinamide kinase</fullName>
        <ecNumber evidence="8">2.7.1.156</ecNumber>
        <ecNumber evidence="9">2.7.7.62</ecNumber>
    </recommendedName>
    <alternativeName>
        <fullName evidence="17">Adenosylcobinamide-phosphate guanylyltransferase</fullName>
    </alternativeName>
</protein>
<keyword evidence="14" id="KW-0067">ATP-binding</keyword>
<evidence type="ECO:0000256" key="9">
    <source>
        <dbReference type="ARBA" id="ARBA00012523"/>
    </source>
</evidence>
<keyword evidence="11" id="KW-0808">Transferase</keyword>
<comment type="catalytic activity">
    <reaction evidence="3">
        <text>adenosylcob(III)inamide + GTP = adenosylcob(III)inamide phosphate + GDP + H(+)</text>
        <dbReference type="Rhea" id="RHEA:15765"/>
        <dbReference type="ChEBI" id="CHEBI:2480"/>
        <dbReference type="ChEBI" id="CHEBI:15378"/>
        <dbReference type="ChEBI" id="CHEBI:37565"/>
        <dbReference type="ChEBI" id="CHEBI:58189"/>
        <dbReference type="ChEBI" id="CHEBI:58502"/>
        <dbReference type="EC" id="2.7.1.156"/>
    </reaction>
</comment>
<dbReference type="GO" id="GO:0005524">
    <property type="term" value="F:ATP binding"/>
    <property type="evidence" value="ECO:0007669"/>
    <property type="project" value="UniProtKB-KW"/>
</dbReference>
<evidence type="ECO:0000256" key="14">
    <source>
        <dbReference type="ARBA" id="ARBA00022840"/>
    </source>
</evidence>
<comment type="catalytic activity">
    <reaction evidence="1">
        <text>adenosylcob(III)inamide + ATP = adenosylcob(III)inamide phosphate + ADP + H(+)</text>
        <dbReference type="Rhea" id="RHEA:15769"/>
        <dbReference type="ChEBI" id="CHEBI:2480"/>
        <dbReference type="ChEBI" id="CHEBI:15378"/>
        <dbReference type="ChEBI" id="CHEBI:30616"/>
        <dbReference type="ChEBI" id="CHEBI:58502"/>
        <dbReference type="ChEBI" id="CHEBI:456216"/>
        <dbReference type="EC" id="2.7.1.156"/>
    </reaction>
</comment>
<dbReference type="Pfam" id="PF02283">
    <property type="entry name" value="CobU"/>
    <property type="match status" value="1"/>
</dbReference>
<evidence type="ECO:0000259" key="18">
    <source>
        <dbReference type="Pfam" id="PF14251"/>
    </source>
</evidence>
<dbReference type="EMBL" id="HBGN01029943">
    <property type="protein sequence ID" value="CAD9346329.1"/>
    <property type="molecule type" value="Transcribed_RNA"/>
</dbReference>
<evidence type="ECO:0000256" key="3">
    <source>
        <dbReference type="ARBA" id="ARBA00001522"/>
    </source>
</evidence>
<proteinExistence type="inferred from homology"/>
<dbReference type="GO" id="GO:0043752">
    <property type="term" value="F:adenosylcobinamide kinase activity"/>
    <property type="evidence" value="ECO:0007669"/>
    <property type="project" value="UniProtKB-EC"/>
</dbReference>
<dbReference type="Gene3D" id="3.40.50.300">
    <property type="entry name" value="P-loop containing nucleotide triphosphate hydrolases"/>
    <property type="match status" value="1"/>
</dbReference>
<evidence type="ECO:0000256" key="7">
    <source>
        <dbReference type="ARBA" id="ARBA00007490"/>
    </source>
</evidence>
<dbReference type="AlphaFoldDB" id="A0A7S2EMN7"/>
<evidence type="ECO:0000256" key="12">
    <source>
        <dbReference type="ARBA" id="ARBA00022741"/>
    </source>
</evidence>
<dbReference type="CDD" id="cd00544">
    <property type="entry name" value="CobU"/>
    <property type="match status" value="1"/>
</dbReference>
<evidence type="ECO:0000313" key="19">
    <source>
        <dbReference type="EMBL" id="CAD9346329.1"/>
    </source>
</evidence>
<dbReference type="PANTHER" id="PTHR34848">
    <property type="match status" value="1"/>
</dbReference>
<dbReference type="Pfam" id="PF14251">
    <property type="entry name" value="PterinBD-DUF4346"/>
    <property type="match status" value="1"/>
</dbReference>
<dbReference type="EC" id="2.7.7.62" evidence="9"/>
<evidence type="ECO:0000256" key="2">
    <source>
        <dbReference type="ARBA" id="ARBA00000711"/>
    </source>
</evidence>
<evidence type="ECO:0000256" key="5">
    <source>
        <dbReference type="ARBA" id="ARBA00004692"/>
    </source>
</evidence>
<keyword evidence="10" id="KW-0169">Cobalamin biosynthesis</keyword>
<dbReference type="InterPro" id="IPR025595">
    <property type="entry name" value="PterinBD-DUF4346"/>
</dbReference>
<accession>A0A7S2EMN7</accession>
<dbReference type="GO" id="GO:0008820">
    <property type="term" value="F:cobinamide phosphate guanylyltransferase activity"/>
    <property type="evidence" value="ECO:0007669"/>
    <property type="project" value="UniProtKB-EC"/>
</dbReference>
<comment type="similarity">
    <text evidence="7">Belongs to the CobU/CobP family.</text>
</comment>
<dbReference type="InterPro" id="IPR027417">
    <property type="entry name" value="P-loop_NTPase"/>
</dbReference>
<evidence type="ECO:0000256" key="15">
    <source>
        <dbReference type="ARBA" id="ARBA00023134"/>
    </source>
</evidence>
<evidence type="ECO:0000256" key="4">
    <source>
        <dbReference type="ARBA" id="ARBA00003889"/>
    </source>
</evidence>
<gene>
    <name evidence="19" type="ORF">DBRI1063_LOCUS19315</name>
</gene>
<dbReference type="SUPFAM" id="SSF52540">
    <property type="entry name" value="P-loop containing nucleoside triphosphate hydrolases"/>
    <property type="match status" value="1"/>
</dbReference>
<evidence type="ECO:0000256" key="1">
    <source>
        <dbReference type="ARBA" id="ARBA00000312"/>
    </source>
</evidence>
<evidence type="ECO:0000256" key="10">
    <source>
        <dbReference type="ARBA" id="ARBA00022573"/>
    </source>
</evidence>
<keyword evidence="12" id="KW-0547">Nucleotide-binding</keyword>
<dbReference type="GO" id="GO:0005525">
    <property type="term" value="F:GTP binding"/>
    <property type="evidence" value="ECO:0007669"/>
    <property type="project" value="UniProtKB-KW"/>
</dbReference>
<feature type="domain" description="DUF4346" evidence="18">
    <location>
        <begin position="239"/>
        <end position="340"/>
    </location>
</feature>
<keyword evidence="13" id="KW-0418">Kinase</keyword>
<evidence type="ECO:0000256" key="17">
    <source>
        <dbReference type="ARBA" id="ARBA00030571"/>
    </source>
</evidence>
<dbReference type="EC" id="2.7.1.156" evidence="8"/>
<comment type="function">
    <text evidence="4">Catalyzes ATP-dependent phosphorylation of adenosylcobinamide and addition of GMP to adenosylcobinamide phosphate.</text>
</comment>
<comment type="catalytic activity">
    <reaction evidence="2">
        <text>adenosylcob(III)inamide phosphate + GTP + H(+) = adenosylcob(III)inamide-GDP + diphosphate</text>
        <dbReference type="Rhea" id="RHEA:22712"/>
        <dbReference type="ChEBI" id="CHEBI:15378"/>
        <dbReference type="ChEBI" id="CHEBI:33019"/>
        <dbReference type="ChEBI" id="CHEBI:37565"/>
        <dbReference type="ChEBI" id="CHEBI:58502"/>
        <dbReference type="ChEBI" id="CHEBI:60487"/>
        <dbReference type="EC" id="2.7.7.62"/>
    </reaction>
</comment>
<evidence type="ECO:0000256" key="8">
    <source>
        <dbReference type="ARBA" id="ARBA00012016"/>
    </source>
</evidence>
<dbReference type="InterPro" id="IPR003203">
    <property type="entry name" value="CobU/CobP"/>
</dbReference>
<evidence type="ECO:0000256" key="13">
    <source>
        <dbReference type="ARBA" id="ARBA00022777"/>
    </source>
</evidence>
<comment type="pathway">
    <text evidence="6">Cofactor biosynthesis; adenosylcobalamin biosynthesis; adenosylcobalamin from cob(II)yrinate a,c-diamide: step 5/7.</text>
</comment>
<name>A0A7S2EMN7_9STRA</name>
<evidence type="ECO:0000256" key="11">
    <source>
        <dbReference type="ARBA" id="ARBA00022679"/>
    </source>
</evidence>